<keyword evidence="3" id="KW-0819">tRNA processing</keyword>
<dbReference type="Gene3D" id="3.30.2350.10">
    <property type="entry name" value="Pseudouridine synthase"/>
    <property type="match status" value="1"/>
</dbReference>
<dbReference type="GO" id="GO:0160142">
    <property type="term" value="F:23S rRNA pseudouridine(746) synthase activity"/>
    <property type="evidence" value="ECO:0007669"/>
    <property type="project" value="UniProtKB-EC"/>
</dbReference>
<dbReference type="InterPro" id="IPR020103">
    <property type="entry name" value="PsdUridine_synth_cat_dom_sf"/>
</dbReference>
<evidence type="ECO:0000313" key="12">
    <source>
        <dbReference type="Proteomes" id="UP000441399"/>
    </source>
</evidence>
<feature type="domain" description="Pseudouridine synthase RsuA/RluA-like" evidence="10">
    <location>
        <begin position="21"/>
        <end position="169"/>
    </location>
</feature>
<evidence type="ECO:0000256" key="8">
    <source>
        <dbReference type="PIRSR" id="PIRSR606225-1"/>
    </source>
</evidence>
<reference evidence="11 12" key="1">
    <citation type="submission" date="2019-11" db="EMBL/GenBank/DDBJ databases">
        <authorList>
            <person name="Holert J."/>
        </authorList>
    </citation>
    <scope>NUCLEOTIDE SEQUENCE [LARGE SCALE GENOMIC DNA]</scope>
    <source>
        <strain evidence="11">SB11_3</strain>
    </source>
</reference>
<name>A0A5S9MU73_9GAMM</name>
<proteinExistence type="inferred from homology"/>
<organism evidence="11 12">
    <name type="scientific">BD1-7 clade bacterium</name>
    <dbReference type="NCBI Taxonomy" id="2029982"/>
    <lineage>
        <taxon>Bacteria</taxon>
        <taxon>Pseudomonadati</taxon>
        <taxon>Pseudomonadota</taxon>
        <taxon>Gammaproteobacteria</taxon>
        <taxon>Cellvibrionales</taxon>
        <taxon>Spongiibacteraceae</taxon>
        <taxon>BD1-7 clade</taxon>
    </lineage>
</organism>
<protein>
    <recommendedName>
        <fullName evidence="9">Pseudouridine synthase</fullName>
        <ecNumber evidence="9">5.4.99.-</ecNumber>
    </recommendedName>
</protein>
<dbReference type="GO" id="GO:0000455">
    <property type="term" value="P:enzyme-directed rRNA pseudouridine synthesis"/>
    <property type="evidence" value="ECO:0007669"/>
    <property type="project" value="TreeGrafter"/>
</dbReference>
<dbReference type="GO" id="GO:0160151">
    <property type="term" value="F:tRNA pseudouridine(32) synthase activity"/>
    <property type="evidence" value="ECO:0007669"/>
    <property type="project" value="UniProtKB-EC"/>
</dbReference>
<dbReference type="PANTHER" id="PTHR21600:SF91">
    <property type="entry name" value="DUAL-SPECIFICITY RNA PSEUDOURIDINE SYNTHASE RLUA"/>
    <property type="match status" value="1"/>
</dbReference>
<evidence type="ECO:0000256" key="1">
    <source>
        <dbReference type="ARBA" id="ARBA00010876"/>
    </source>
</evidence>
<comment type="catalytic activity">
    <reaction evidence="9">
        <text>a uridine in RNA = a pseudouridine in RNA</text>
        <dbReference type="Rhea" id="RHEA:48348"/>
        <dbReference type="Rhea" id="RHEA-COMP:12068"/>
        <dbReference type="Rhea" id="RHEA-COMP:12069"/>
        <dbReference type="ChEBI" id="CHEBI:65314"/>
        <dbReference type="ChEBI" id="CHEBI:65315"/>
    </reaction>
</comment>
<dbReference type="InterPro" id="IPR006224">
    <property type="entry name" value="PsdUridine_synth_RluA-like_CS"/>
</dbReference>
<dbReference type="CDD" id="cd02869">
    <property type="entry name" value="PseudoU_synth_RluA_like"/>
    <property type="match status" value="1"/>
</dbReference>
<keyword evidence="2" id="KW-0698">rRNA processing</keyword>
<dbReference type="InterPro" id="IPR006225">
    <property type="entry name" value="PsdUridine_synth_RluC/D"/>
</dbReference>
<dbReference type="NCBIfam" id="TIGR00005">
    <property type="entry name" value="rluA_subfam"/>
    <property type="match status" value="1"/>
</dbReference>
<sequence length="218" mass="24840">MTFIVPPCDADIDIVYADSRILVVNKPSGLLSVPGRDVRNRDCLITRLQVDFPEARIVHRLDLSTSGLMVLGLDAEAHRHLSRQFEMREVGKSYQAVVDGFIEEDSGAVDAPLICDWPNRPRQMVDNDNGKPALTHFEVIHRDDERQQTRVRLKPHTGRSHQLRVHMLHLGHPIVGCKFYAPAAVRAQSDRLLLHACELSFAHPDRDERMHFDCQPDF</sequence>
<dbReference type="Pfam" id="PF00849">
    <property type="entry name" value="PseudoU_synth_2"/>
    <property type="match status" value="1"/>
</dbReference>
<dbReference type="GO" id="GO:0003723">
    <property type="term" value="F:RNA binding"/>
    <property type="evidence" value="ECO:0007669"/>
    <property type="project" value="InterPro"/>
</dbReference>
<dbReference type="PROSITE" id="PS01129">
    <property type="entry name" value="PSI_RLU"/>
    <property type="match status" value="1"/>
</dbReference>
<dbReference type="InterPro" id="IPR050188">
    <property type="entry name" value="RluA_PseudoU_synthase"/>
</dbReference>
<comment type="function">
    <text evidence="9">Responsible for synthesis of pseudouridine from uracil.</text>
</comment>
<comment type="similarity">
    <text evidence="1 9">Belongs to the pseudouridine synthase RluA family.</text>
</comment>
<dbReference type="Proteomes" id="UP000441399">
    <property type="component" value="Unassembled WGS sequence"/>
</dbReference>
<evidence type="ECO:0000259" key="10">
    <source>
        <dbReference type="Pfam" id="PF00849"/>
    </source>
</evidence>
<keyword evidence="4 9" id="KW-0413">Isomerase</keyword>
<dbReference type="OrthoDB" id="9807829at2"/>
<dbReference type="InterPro" id="IPR006145">
    <property type="entry name" value="PsdUridine_synth_RsuA/RluA"/>
</dbReference>
<gene>
    <name evidence="11" type="primary">rluA_1</name>
    <name evidence="11" type="ORF">OPDIPICF_00207</name>
</gene>
<accession>A0A5S9MU73</accession>
<evidence type="ECO:0000256" key="7">
    <source>
        <dbReference type="ARBA" id="ARBA00037305"/>
    </source>
</evidence>
<evidence type="ECO:0000313" key="11">
    <source>
        <dbReference type="EMBL" id="CAA0080470.1"/>
    </source>
</evidence>
<dbReference type="AlphaFoldDB" id="A0A5S9MU73"/>
<evidence type="ECO:0000256" key="2">
    <source>
        <dbReference type="ARBA" id="ARBA00022552"/>
    </source>
</evidence>
<evidence type="ECO:0000256" key="9">
    <source>
        <dbReference type="RuleBase" id="RU362028"/>
    </source>
</evidence>
<comment type="catalytic activity">
    <reaction evidence="6">
        <text>uridine(746) in 23S rRNA = pseudouridine(746) in 23S rRNA</text>
        <dbReference type="Rhea" id="RHEA:42548"/>
        <dbReference type="Rhea" id="RHEA-COMP:10109"/>
        <dbReference type="Rhea" id="RHEA-COMP:10110"/>
        <dbReference type="ChEBI" id="CHEBI:65314"/>
        <dbReference type="ChEBI" id="CHEBI:65315"/>
        <dbReference type="EC" id="5.4.99.29"/>
    </reaction>
</comment>
<comment type="function">
    <text evidence="7">Dual specificity enzyme that catalyzes the synthesis of pseudouridine from uracil-746 in 23S ribosomal RNA and from uracil-32 in the anticodon stem and loop of transfer RNAs.</text>
</comment>
<dbReference type="PANTHER" id="PTHR21600">
    <property type="entry name" value="MITOCHONDRIAL RNA PSEUDOURIDINE SYNTHASE"/>
    <property type="match status" value="1"/>
</dbReference>
<evidence type="ECO:0000256" key="6">
    <source>
        <dbReference type="ARBA" id="ARBA00036916"/>
    </source>
</evidence>
<dbReference type="EC" id="5.4.99.-" evidence="9"/>
<feature type="active site" evidence="8">
    <location>
        <position position="62"/>
    </location>
</feature>
<comment type="catalytic activity">
    <reaction evidence="5">
        <text>uridine(32) in tRNA = pseudouridine(32) in tRNA</text>
        <dbReference type="Rhea" id="RHEA:42544"/>
        <dbReference type="Rhea" id="RHEA-COMP:10107"/>
        <dbReference type="Rhea" id="RHEA-COMP:10108"/>
        <dbReference type="ChEBI" id="CHEBI:65314"/>
        <dbReference type="ChEBI" id="CHEBI:65315"/>
        <dbReference type="EC" id="5.4.99.28"/>
    </reaction>
</comment>
<dbReference type="SUPFAM" id="SSF55120">
    <property type="entry name" value="Pseudouridine synthase"/>
    <property type="match status" value="1"/>
</dbReference>
<evidence type="ECO:0000256" key="5">
    <source>
        <dbReference type="ARBA" id="ARBA00036184"/>
    </source>
</evidence>
<evidence type="ECO:0000256" key="4">
    <source>
        <dbReference type="ARBA" id="ARBA00023235"/>
    </source>
</evidence>
<dbReference type="GO" id="GO:0008033">
    <property type="term" value="P:tRNA processing"/>
    <property type="evidence" value="ECO:0007669"/>
    <property type="project" value="UniProtKB-KW"/>
</dbReference>
<evidence type="ECO:0000256" key="3">
    <source>
        <dbReference type="ARBA" id="ARBA00022694"/>
    </source>
</evidence>
<keyword evidence="12" id="KW-1185">Reference proteome</keyword>
<dbReference type="EMBL" id="CACSIO010000001">
    <property type="protein sequence ID" value="CAA0080470.1"/>
    <property type="molecule type" value="Genomic_DNA"/>
</dbReference>